<dbReference type="PANTHER" id="PTHR15708:SF8">
    <property type="entry name" value="PROTEIN MTSS 2"/>
    <property type="match status" value="1"/>
</dbReference>
<dbReference type="GO" id="GO:0030031">
    <property type="term" value="P:cell projection assembly"/>
    <property type="evidence" value="ECO:0007669"/>
    <property type="project" value="TreeGrafter"/>
</dbReference>
<proteinExistence type="inferred from homology"/>
<feature type="region of interest" description="Disordered" evidence="18">
    <location>
        <begin position="724"/>
        <end position="760"/>
    </location>
</feature>
<evidence type="ECO:0000256" key="12">
    <source>
        <dbReference type="ARBA" id="ARBA00023016"/>
    </source>
</evidence>
<dbReference type="InterPro" id="IPR003124">
    <property type="entry name" value="WH2_dom"/>
</dbReference>
<evidence type="ECO:0000313" key="23">
    <source>
        <dbReference type="Proteomes" id="UP000319801"/>
    </source>
</evidence>
<feature type="region of interest" description="Disordered" evidence="18">
    <location>
        <begin position="874"/>
        <end position="952"/>
    </location>
</feature>
<dbReference type="PRINTS" id="PR01773">
    <property type="entry name" value="P38MAPKINASE"/>
</dbReference>
<keyword evidence="23" id="KW-1185">Reference proteome</keyword>
<dbReference type="Pfam" id="PF00069">
    <property type="entry name" value="Pkinase"/>
    <property type="match status" value="1"/>
</dbReference>
<comment type="subcellular location">
    <subcellularLocation>
        <location evidence="2">Cytoplasm</location>
    </subcellularLocation>
</comment>
<dbReference type="Gene3D" id="3.30.200.20">
    <property type="entry name" value="Phosphorylase Kinase, domain 1"/>
    <property type="match status" value="2"/>
</dbReference>
<keyword evidence="8" id="KW-0808">Transferase</keyword>
<evidence type="ECO:0000313" key="22">
    <source>
        <dbReference type="EMBL" id="TSK38485.1"/>
    </source>
</evidence>
<dbReference type="Proteomes" id="UP000319801">
    <property type="component" value="Unassembled WGS sequence"/>
</dbReference>
<dbReference type="FunFam" id="1.20.1270.60:FF:000010">
    <property type="entry name" value="Metastasis suppressor 1, isoform CRA_e"/>
    <property type="match status" value="1"/>
</dbReference>
<feature type="compositionally biased region" description="Low complexity" evidence="18">
    <location>
        <begin position="634"/>
        <end position="646"/>
    </location>
</feature>
<keyword evidence="12" id="KW-0346">Stress response</keyword>
<dbReference type="GO" id="GO:0005524">
    <property type="term" value="F:ATP binding"/>
    <property type="evidence" value="ECO:0007669"/>
    <property type="project" value="UniProtKB-KW"/>
</dbReference>
<evidence type="ECO:0000256" key="15">
    <source>
        <dbReference type="ARBA" id="ARBA00047592"/>
    </source>
</evidence>
<feature type="compositionally biased region" description="Polar residues" evidence="18">
    <location>
        <begin position="837"/>
        <end position="847"/>
    </location>
</feature>
<keyword evidence="13" id="KW-0175">Coiled coil</keyword>
<comment type="catalytic activity">
    <reaction evidence="15">
        <text>L-threonyl-[protein] + ATP = O-phospho-L-threonyl-[protein] + ADP + H(+)</text>
        <dbReference type="Rhea" id="RHEA:46608"/>
        <dbReference type="Rhea" id="RHEA-COMP:11060"/>
        <dbReference type="Rhea" id="RHEA-COMP:11605"/>
        <dbReference type="ChEBI" id="CHEBI:15378"/>
        <dbReference type="ChEBI" id="CHEBI:30013"/>
        <dbReference type="ChEBI" id="CHEBI:30616"/>
        <dbReference type="ChEBI" id="CHEBI:61977"/>
        <dbReference type="ChEBI" id="CHEBI:456216"/>
        <dbReference type="EC" id="2.7.11.24"/>
    </reaction>
</comment>
<evidence type="ECO:0000256" key="3">
    <source>
        <dbReference type="ARBA" id="ARBA00008832"/>
    </source>
</evidence>
<evidence type="ECO:0000256" key="1">
    <source>
        <dbReference type="ARBA" id="ARBA00001946"/>
    </source>
</evidence>
<dbReference type="PROSITE" id="PS51082">
    <property type="entry name" value="WH2"/>
    <property type="match status" value="1"/>
</dbReference>
<keyword evidence="14" id="KW-0009">Actin-binding</keyword>
<feature type="compositionally biased region" description="Low complexity" evidence="18">
    <location>
        <begin position="921"/>
        <end position="930"/>
    </location>
</feature>
<dbReference type="GO" id="GO:0003779">
    <property type="term" value="F:actin binding"/>
    <property type="evidence" value="ECO:0007669"/>
    <property type="project" value="UniProtKB-KW"/>
</dbReference>
<evidence type="ECO:0000259" key="19">
    <source>
        <dbReference type="PROSITE" id="PS50011"/>
    </source>
</evidence>
<dbReference type="OrthoDB" id="10061327at2759"/>
<feature type="compositionally biased region" description="Gly residues" evidence="18">
    <location>
        <begin position="874"/>
        <end position="884"/>
    </location>
</feature>
<dbReference type="Pfam" id="PF08397">
    <property type="entry name" value="IMD"/>
    <property type="match status" value="1"/>
</dbReference>
<dbReference type="GO" id="GO:0009898">
    <property type="term" value="C:cytoplasmic side of plasma membrane"/>
    <property type="evidence" value="ECO:0007669"/>
    <property type="project" value="TreeGrafter"/>
</dbReference>
<keyword evidence="11" id="KW-0067">ATP-binding</keyword>
<keyword evidence="6" id="KW-0723">Serine/threonine-protein kinase</keyword>
<dbReference type="InterPro" id="IPR013606">
    <property type="entry name" value="I-BAR_dom"/>
</dbReference>
<dbReference type="PROSITE" id="PS51338">
    <property type="entry name" value="IMD"/>
    <property type="match status" value="1"/>
</dbReference>
<dbReference type="InterPro" id="IPR008352">
    <property type="entry name" value="MAPK_HOG-like"/>
</dbReference>
<dbReference type="InterPro" id="IPR000719">
    <property type="entry name" value="Prot_kinase_dom"/>
</dbReference>
<dbReference type="SUPFAM" id="SSF103657">
    <property type="entry name" value="BAR/IMD domain-like"/>
    <property type="match status" value="1"/>
</dbReference>
<feature type="region of interest" description="Disordered" evidence="18">
    <location>
        <begin position="448"/>
        <end position="478"/>
    </location>
</feature>
<dbReference type="CDD" id="cd22060">
    <property type="entry name" value="WH2_MTSS1"/>
    <property type="match status" value="1"/>
</dbReference>
<evidence type="ECO:0000256" key="16">
    <source>
        <dbReference type="ARBA" id="ARBA00048312"/>
    </source>
</evidence>
<evidence type="ECO:0000256" key="10">
    <source>
        <dbReference type="ARBA" id="ARBA00022777"/>
    </source>
</evidence>
<keyword evidence="5" id="KW-0963">Cytoplasm</keyword>
<dbReference type="GO" id="GO:0007009">
    <property type="term" value="P:plasma membrane organization"/>
    <property type="evidence" value="ECO:0007669"/>
    <property type="project" value="InterPro"/>
</dbReference>
<dbReference type="GO" id="GO:0005543">
    <property type="term" value="F:phospholipid binding"/>
    <property type="evidence" value="ECO:0007669"/>
    <property type="project" value="TreeGrafter"/>
</dbReference>
<protein>
    <recommendedName>
        <fullName evidence="4">mitogen-activated protein kinase</fullName>
        <ecNumber evidence="4">2.7.11.24</ecNumber>
    </recommendedName>
</protein>
<dbReference type="CDD" id="cd07643">
    <property type="entry name" value="I-BAR_IMD_MIM"/>
    <property type="match status" value="1"/>
</dbReference>
<organism evidence="22 23">
    <name type="scientific">Bagarius yarrelli</name>
    <name type="common">Goonch</name>
    <name type="synonym">Bagrus yarrelli</name>
    <dbReference type="NCBI Taxonomy" id="175774"/>
    <lineage>
        <taxon>Eukaryota</taxon>
        <taxon>Metazoa</taxon>
        <taxon>Chordata</taxon>
        <taxon>Craniata</taxon>
        <taxon>Vertebrata</taxon>
        <taxon>Euteleostomi</taxon>
        <taxon>Actinopterygii</taxon>
        <taxon>Neopterygii</taxon>
        <taxon>Teleostei</taxon>
        <taxon>Ostariophysi</taxon>
        <taxon>Siluriformes</taxon>
        <taxon>Sisoridae</taxon>
        <taxon>Sisorinae</taxon>
        <taxon>Bagarius</taxon>
    </lineage>
</organism>
<evidence type="ECO:0000256" key="5">
    <source>
        <dbReference type="ARBA" id="ARBA00022490"/>
    </source>
</evidence>
<comment type="catalytic activity">
    <reaction evidence="16">
        <text>L-seryl-[protein] + ATP = O-phospho-L-seryl-[protein] + ADP + H(+)</text>
        <dbReference type="Rhea" id="RHEA:17989"/>
        <dbReference type="Rhea" id="RHEA-COMP:9863"/>
        <dbReference type="Rhea" id="RHEA-COMP:11604"/>
        <dbReference type="ChEBI" id="CHEBI:15378"/>
        <dbReference type="ChEBI" id="CHEBI:29999"/>
        <dbReference type="ChEBI" id="CHEBI:30616"/>
        <dbReference type="ChEBI" id="CHEBI:83421"/>
        <dbReference type="ChEBI" id="CHEBI:456216"/>
        <dbReference type="EC" id="2.7.11.24"/>
    </reaction>
</comment>
<dbReference type="Gene3D" id="1.10.510.10">
    <property type="entry name" value="Transferase(Phosphotransferase) domain 1"/>
    <property type="match status" value="2"/>
</dbReference>
<dbReference type="InterPro" id="IPR030127">
    <property type="entry name" value="MTSS1/MTSS2"/>
</dbReference>
<comment type="caution">
    <text evidence="22">The sequence shown here is derived from an EMBL/GenBank/DDBJ whole genome shotgun (WGS) entry which is preliminary data.</text>
</comment>
<evidence type="ECO:0000256" key="14">
    <source>
        <dbReference type="ARBA" id="ARBA00023203"/>
    </source>
</evidence>
<keyword evidence="7" id="KW-0597">Phosphoprotein</keyword>
<reference evidence="22 23" key="1">
    <citation type="journal article" date="2019" name="Genome Biol. Evol.">
        <title>Whole-Genome Sequencing of the Giant Devil Catfish, Bagarius yarrelli.</title>
        <authorList>
            <person name="Jiang W."/>
            <person name="Lv Y."/>
            <person name="Cheng L."/>
            <person name="Yang K."/>
            <person name="Chao B."/>
            <person name="Wang X."/>
            <person name="Li Y."/>
            <person name="Pan X."/>
            <person name="You X."/>
            <person name="Zhang Y."/>
            <person name="Yang J."/>
            <person name="Li J."/>
            <person name="Zhang X."/>
            <person name="Liu S."/>
            <person name="Sun C."/>
            <person name="Yang J."/>
            <person name="Shi Q."/>
        </authorList>
    </citation>
    <scope>NUCLEOTIDE SEQUENCE [LARGE SCALE GENOMIC DNA]</scope>
    <source>
        <strain evidence="22">JWS20170419001</strain>
        <tissue evidence="22">Muscle</tissue>
    </source>
</reference>
<name>A0A556TQW2_BAGYA</name>
<dbReference type="FunFam" id="1.10.510.10:FF:000624">
    <property type="entry name" value="Mitogen-activated protein kinase"/>
    <property type="match status" value="1"/>
</dbReference>
<evidence type="ECO:0000256" key="8">
    <source>
        <dbReference type="ARBA" id="ARBA00022679"/>
    </source>
</evidence>
<dbReference type="Gene3D" id="1.20.1270.60">
    <property type="entry name" value="Arfaptin homology (AH) domain/BAR domain"/>
    <property type="match status" value="1"/>
</dbReference>
<feature type="region of interest" description="Disordered" evidence="18">
    <location>
        <begin position="790"/>
        <end position="847"/>
    </location>
</feature>
<feature type="compositionally biased region" description="Polar residues" evidence="18">
    <location>
        <begin position="885"/>
        <end position="909"/>
    </location>
</feature>
<evidence type="ECO:0000256" key="17">
    <source>
        <dbReference type="ARBA" id="ARBA00061293"/>
    </source>
</evidence>
<evidence type="ECO:0000256" key="9">
    <source>
        <dbReference type="ARBA" id="ARBA00022741"/>
    </source>
</evidence>
<evidence type="ECO:0000256" key="6">
    <source>
        <dbReference type="ARBA" id="ARBA00022527"/>
    </source>
</evidence>
<feature type="compositionally biased region" description="Polar residues" evidence="18">
    <location>
        <begin position="790"/>
        <end position="809"/>
    </location>
</feature>
<gene>
    <name evidence="22" type="ORF">Baya_2901</name>
</gene>
<dbReference type="EC" id="2.7.11.24" evidence="4"/>
<evidence type="ECO:0000256" key="18">
    <source>
        <dbReference type="SAM" id="MobiDB-lite"/>
    </source>
</evidence>
<dbReference type="InterPro" id="IPR027267">
    <property type="entry name" value="AH/BAR_dom_sf"/>
</dbReference>
<dbReference type="GO" id="GO:0004707">
    <property type="term" value="F:MAP kinase activity"/>
    <property type="evidence" value="ECO:0007669"/>
    <property type="project" value="UniProtKB-EC"/>
</dbReference>
<feature type="compositionally biased region" description="Basic and acidic residues" evidence="18">
    <location>
        <begin position="448"/>
        <end position="460"/>
    </location>
</feature>
<comment type="similarity">
    <text evidence="3">Belongs to the protein kinase superfamily. CMGC Ser/Thr protein kinase family. MAP kinase subfamily.</text>
</comment>
<dbReference type="FunFam" id="3.30.200.20:FF:000028">
    <property type="entry name" value="Mitogen-activated protein kinase"/>
    <property type="match status" value="1"/>
</dbReference>
<feature type="domain" description="IMD" evidence="21">
    <location>
        <begin position="318"/>
        <end position="567"/>
    </location>
</feature>
<dbReference type="SUPFAM" id="SSF56112">
    <property type="entry name" value="Protein kinase-like (PK-like)"/>
    <property type="match status" value="1"/>
</dbReference>
<sequence length="1075" mass="118790">MDVELLGSARSGRGFVPAYVAPAAQLFTGIFRHSSAQDRKLGTKVAIKKLLRPFQSELFAKRAYRELRLLKHMKHDNVIGLLNVFSADLSLDRFQDFYLVMPFMGTDLGKLMKTERLSEDRIQYLVYQILRGLKILDFGLARQADVEMTGYVVTRWYRAPEVILNWMHYTQTVDIWSVGCIMAEMLLGKPLFKGHDHLDQLTEIMKITGTPTQEFISKLQSQDAKNYILKMPKLRKRDLQILLPDTNPQAISVLESMLLLDPDSRVTAAQGLALPYFSDFREPEEETEALPYDHSLDNAEQSLEQWKLIQRVLRGFDNMESVEKECGALGGLFQAIVNDMKNSYPVWEDFSAKATKLHSQLRTTVLAAAAFLDAFQKVADMATNTRGATRDIGSALTRMCMRHRSIEAKLRHFTNALMEKLVTPLQDKIEEWKKTAALLDKDHAKEYKRSRQEIKKKSSDTMKLQKKARKGRGGLQPQLDSAMQDVSDMYLLMEETEKQAVRRALLEERGRYCTFISFLQPVVNGEISMLGEVTHLQAIMDDLSVLITDPHKLPDASEQVIVDLKGSEYNWSYQTPPSSPSSTGSRKSSLCSLVHLPPGGAHRLSSVSSHDSGFISHDANMYSKPPSPMPSDITSQKSSSSASSEASETCQSVSECGSPIAFGSSFATFHLAHTYNGSIRSLPFMPYNHSPGSYSPVLTTKAHQWKQQDWSKIPHYEQQGVISQRRSDALGSPSGARGSLHPEDSYRTRMNPPNISAKHGKPMVSAASELAMVLTRGLSIEQQKSSCDSLQYSSGYSTQNTTPSCSEDTIPSHASDYDSYSMNGDVDCDPQTDFDKSSTVPRNSNLAQNYRRMIQTKRPASTAGLPGGVGAHGAPGYSGKGGGNVISSGTATIRRTPSSKTGVRRTPSNVGPIPIRPPIVPVKTPTVPDSPGFPSPPPDHNGSEESLYNEESLENLEFKASPKRMSLPNPVAYGTGTGMRSHIQQPGAMSLCTEEDQILAANRHSLVEKIGELVASAHALGDGHFPFPTDSQAGVGGQQDPAPLSEGDDILKSIRRGVRLRKAVCNDRSAPRIMR</sequence>
<keyword evidence="10" id="KW-0418">Kinase</keyword>
<dbReference type="EMBL" id="VCAZ01000011">
    <property type="protein sequence ID" value="TSK38485.1"/>
    <property type="molecule type" value="Genomic_DNA"/>
</dbReference>
<evidence type="ECO:0000256" key="11">
    <source>
        <dbReference type="ARBA" id="ARBA00022840"/>
    </source>
</evidence>
<comment type="cofactor">
    <cofactor evidence="1">
        <name>Mg(2+)</name>
        <dbReference type="ChEBI" id="CHEBI:18420"/>
    </cofactor>
</comment>
<dbReference type="GO" id="GO:0015629">
    <property type="term" value="C:actin cytoskeleton"/>
    <property type="evidence" value="ECO:0007669"/>
    <property type="project" value="TreeGrafter"/>
</dbReference>
<evidence type="ECO:0000259" key="21">
    <source>
        <dbReference type="PROSITE" id="PS51338"/>
    </source>
</evidence>
<accession>A0A556TQW2</accession>
<evidence type="ECO:0000259" key="20">
    <source>
        <dbReference type="PROSITE" id="PS51082"/>
    </source>
</evidence>
<evidence type="ECO:0000256" key="4">
    <source>
        <dbReference type="ARBA" id="ARBA00012411"/>
    </source>
</evidence>
<comment type="similarity">
    <text evidence="17">Belongs to the MTSS family.</text>
</comment>
<dbReference type="AlphaFoldDB" id="A0A556TQW2"/>
<evidence type="ECO:0000256" key="13">
    <source>
        <dbReference type="ARBA" id="ARBA00023054"/>
    </source>
</evidence>
<feature type="region of interest" description="Disordered" evidence="18">
    <location>
        <begin position="616"/>
        <end position="646"/>
    </location>
</feature>
<dbReference type="GO" id="GO:0005737">
    <property type="term" value="C:cytoplasm"/>
    <property type="evidence" value="ECO:0007669"/>
    <property type="project" value="UniProtKB-SubCell"/>
</dbReference>
<feature type="domain" description="Protein kinase" evidence="19">
    <location>
        <begin position="1"/>
        <end position="277"/>
    </location>
</feature>
<evidence type="ECO:0000256" key="2">
    <source>
        <dbReference type="ARBA" id="ARBA00004496"/>
    </source>
</evidence>
<dbReference type="InterPro" id="IPR011009">
    <property type="entry name" value="Kinase-like_dom_sf"/>
</dbReference>
<dbReference type="PROSITE" id="PS50011">
    <property type="entry name" value="PROTEIN_KINASE_DOM"/>
    <property type="match status" value="1"/>
</dbReference>
<keyword evidence="9" id="KW-0547">Nucleotide-binding</keyword>
<dbReference type="PANTHER" id="PTHR15708">
    <property type="entry name" value="ACTIN BUNDLING/MISSING IN METASTASIS-RELATED"/>
    <property type="match status" value="1"/>
</dbReference>
<evidence type="ECO:0000256" key="7">
    <source>
        <dbReference type="ARBA" id="ARBA00022553"/>
    </source>
</evidence>
<feature type="domain" description="WH2" evidence="20">
    <location>
        <begin position="1046"/>
        <end position="1063"/>
    </location>
</feature>